<name>A0A835E8D7_9POAL</name>
<gene>
    <name evidence="2" type="ORF">HU200_047678</name>
</gene>
<evidence type="ECO:0000313" key="2">
    <source>
        <dbReference type="EMBL" id="KAF8675522.1"/>
    </source>
</evidence>
<feature type="region of interest" description="Disordered" evidence="1">
    <location>
        <begin position="1"/>
        <end position="76"/>
    </location>
</feature>
<dbReference type="Proteomes" id="UP000636709">
    <property type="component" value="Unassembled WGS sequence"/>
</dbReference>
<feature type="compositionally biased region" description="Low complexity" evidence="1">
    <location>
        <begin position="23"/>
        <end position="39"/>
    </location>
</feature>
<organism evidence="2 3">
    <name type="scientific">Digitaria exilis</name>
    <dbReference type="NCBI Taxonomy" id="1010633"/>
    <lineage>
        <taxon>Eukaryota</taxon>
        <taxon>Viridiplantae</taxon>
        <taxon>Streptophyta</taxon>
        <taxon>Embryophyta</taxon>
        <taxon>Tracheophyta</taxon>
        <taxon>Spermatophyta</taxon>
        <taxon>Magnoliopsida</taxon>
        <taxon>Liliopsida</taxon>
        <taxon>Poales</taxon>
        <taxon>Poaceae</taxon>
        <taxon>PACMAD clade</taxon>
        <taxon>Panicoideae</taxon>
        <taxon>Panicodae</taxon>
        <taxon>Paniceae</taxon>
        <taxon>Anthephorinae</taxon>
        <taxon>Digitaria</taxon>
    </lineage>
</organism>
<evidence type="ECO:0000256" key="1">
    <source>
        <dbReference type="SAM" id="MobiDB-lite"/>
    </source>
</evidence>
<feature type="compositionally biased region" description="Pro residues" evidence="1">
    <location>
        <begin position="40"/>
        <end position="67"/>
    </location>
</feature>
<dbReference type="AlphaFoldDB" id="A0A835E8D7"/>
<comment type="caution">
    <text evidence="2">The sequence shown here is derived from an EMBL/GenBank/DDBJ whole genome shotgun (WGS) entry which is preliminary data.</text>
</comment>
<feature type="region of interest" description="Disordered" evidence="1">
    <location>
        <begin position="257"/>
        <end position="312"/>
    </location>
</feature>
<accession>A0A835E8D7</accession>
<evidence type="ECO:0000313" key="3">
    <source>
        <dbReference type="Proteomes" id="UP000636709"/>
    </source>
</evidence>
<protein>
    <submittedName>
        <fullName evidence="2">Uncharacterized protein</fullName>
    </submittedName>
</protein>
<dbReference type="EMBL" id="JACEFO010002179">
    <property type="protein sequence ID" value="KAF8675522.1"/>
    <property type="molecule type" value="Genomic_DNA"/>
</dbReference>
<sequence length="371" mass="39598">MGPRSPFGPAEPMQGPPPPLPPDARAAAQAVVATGLLEPLTPPPPDPHVDPPPPLDPPADPPPPPAARAPSCLTPPLAPRHQIRQRIHHPRRIRLQIHHHRLRIRRHRLVHREGEGGGSGCEVEREATQVEESRLRLVRERGRQAAGERKGCDAGGTIWFLGGSPPSECPLSACPSSPWVAPARASLTRVNQLREVGTGGHMLASCHRVQQMAKLVGAPRLSVSVWPHSSLPDPSPGHRLPVSSAARRLASLLLPHRRSNGDGHHGLPIIPYPDPFGATTAPAPSPSTSGDSSARLLRAQPRHGRRGRGVSVSTPAAWRRPFVFTPRAVSDSKSSQTCLDLTPARYAPTSCAGNAASLLVRLAVSRLPSDP</sequence>
<proteinExistence type="predicted"/>
<feature type="compositionally biased region" description="Low complexity" evidence="1">
    <location>
        <begin position="278"/>
        <end position="289"/>
    </location>
</feature>
<keyword evidence="3" id="KW-1185">Reference proteome</keyword>
<reference evidence="2" key="1">
    <citation type="submission" date="2020-07" db="EMBL/GenBank/DDBJ databases">
        <title>Genome sequence and genetic diversity analysis of an under-domesticated orphan crop, white fonio (Digitaria exilis).</title>
        <authorList>
            <person name="Bennetzen J.L."/>
            <person name="Chen S."/>
            <person name="Ma X."/>
            <person name="Wang X."/>
            <person name="Yssel A.E.J."/>
            <person name="Chaluvadi S.R."/>
            <person name="Johnson M."/>
            <person name="Gangashetty P."/>
            <person name="Hamidou F."/>
            <person name="Sanogo M.D."/>
            <person name="Zwaenepoel A."/>
            <person name="Wallace J."/>
            <person name="Van De Peer Y."/>
            <person name="Van Deynze A."/>
        </authorList>
    </citation>
    <scope>NUCLEOTIDE SEQUENCE</scope>
    <source>
        <tissue evidence="2">Leaves</tissue>
    </source>
</reference>